<dbReference type="AlphaFoldDB" id="A0A2S1LLB6"/>
<gene>
    <name evidence="2" type="ORF">FK004_04460</name>
</gene>
<keyword evidence="1" id="KW-0472">Membrane</keyword>
<proteinExistence type="predicted"/>
<organism evidence="2 3">
    <name type="scientific">Flavobacterium kingsejongi</name>
    <dbReference type="NCBI Taxonomy" id="1678728"/>
    <lineage>
        <taxon>Bacteria</taxon>
        <taxon>Pseudomonadati</taxon>
        <taxon>Bacteroidota</taxon>
        <taxon>Flavobacteriia</taxon>
        <taxon>Flavobacteriales</taxon>
        <taxon>Flavobacteriaceae</taxon>
        <taxon>Flavobacterium</taxon>
    </lineage>
</organism>
<dbReference type="RefSeq" id="WP_108736178.1">
    <property type="nucleotide sequence ID" value="NZ_CP020919.1"/>
</dbReference>
<dbReference type="OrthoDB" id="1144182at2"/>
<evidence type="ECO:0000313" key="2">
    <source>
        <dbReference type="EMBL" id="AWG24542.1"/>
    </source>
</evidence>
<dbReference type="KEGG" id="fki:FK004_04460"/>
<keyword evidence="1" id="KW-0812">Transmembrane</keyword>
<sequence length="117" mass="13506">MGFEKIKESAGDLHEQAKEFIDVNVEYYKLWSFKILMKSTTMMLKMFLLGIMLLIVTIFFSIALALAIGYALDNFAWGFFIVGAIYLIVSIVIYKVQDKIVEGPILEKFSKIFLKKY</sequence>
<keyword evidence="3" id="KW-1185">Reference proteome</keyword>
<reference evidence="2 3" key="1">
    <citation type="submission" date="2017-04" db="EMBL/GenBank/DDBJ databases">
        <title>Complete genome sequence of Flavobacterium kingsejong AJ004.</title>
        <authorList>
            <person name="Lee P.C."/>
        </authorList>
    </citation>
    <scope>NUCLEOTIDE SEQUENCE [LARGE SCALE GENOMIC DNA]</scope>
    <source>
        <strain evidence="2 3">AJ004</strain>
    </source>
</reference>
<feature type="transmembrane region" description="Helical" evidence="1">
    <location>
        <begin position="75"/>
        <end position="94"/>
    </location>
</feature>
<feature type="transmembrane region" description="Helical" evidence="1">
    <location>
        <begin position="46"/>
        <end position="69"/>
    </location>
</feature>
<keyword evidence="1" id="KW-1133">Transmembrane helix</keyword>
<evidence type="ECO:0000256" key="1">
    <source>
        <dbReference type="SAM" id="Phobius"/>
    </source>
</evidence>
<dbReference type="Proteomes" id="UP000244677">
    <property type="component" value="Chromosome"/>
</dbReference>
<evidence type="ECO:0000313" key="3">
    <source>
        <dbReference type="Proteomes" id="UP000244677"/>
    </source>
</evidence>
<protein>
    <submittedName>
        <fullName evidence="2">Competence protein</fullName>
    </submittedName>
</protein>
<accession>A0A2S1LLB6</accession>
<dbReference type="EMBL" id="CP020919">
    <property type="protein sequence ID" value="AWG24542.1"/>
    <property type="molecule type" value="Genomic_DNA"/>
</dbReference>
<name>A0A2S1LLB6_9FLAO</name>